<reference evidence="2" key="1">
    <citation type="journal article" date="2023" name="Mol. Phylogenet. Evol.">
        <title>Genome-scale phylogeny and comparative genomics of the fungal order Sordariales.</title>
        <authorList>
            <person name="Hensen N."/>
            <person name="Bonometti L."/>
            <person name="Westerberg I."/>
            <person name="Brannstrom I.O."/>
            <person name="Guillou S."/>
            <person name="Cros-Aarteil S."/>
            <person name="Calhoun S."/>
            <person name="Haridas S."/>
            <person name="Kuo A."/>
            <person name="Mondo S."/>
            <person name="Pangilinan J."/>
            <person name="Riley R."/>
            <person name="LaButti K."/>
            <person name="Andreopoulos B."/>
            <person name="Lipzen A."/>
            <person name="Chen C."/>
            <person name="Yan M."/>
            <person name="Daum C."/>
            <person name="Ng V."/>
            <person name="Clum A."/>
            <person name="Steindorff A."/>
            <person name="Ohm R.A."/>
            <person name="Martin F."/>
            <person name="Silar P."/>
            <person name="Natvig D.O."/>
            <person name="Lalanne C."/>
            <person name="Gautier V."/>
            <person name="Ament-Velasquez S.L."/>
            <person name="Kruys A."/>
            <person name="Hutchinson M.I."/>
            <person name="Powell A.J."/>
            <person name="Barry K."/>
            <person name="Miller A.N."/>
            <person name="Grigoriev I.V."/>
            <person name="Debuchy R."/>
            <person name="Gladieux P."/>
            <person name="Hiltunen Thoren M."/>
            <person name="Johannesson H."/>
        </authorList>
    </citation>
    <scope>NUCLEOTIDE SEQUENCE</scope>
    <source>
        <strain evidence="2">PSN243</strain>
    </source>
</reference>
<accession>A0AAV9G540</accession>
<dbReference type="AlphaFoldDB" id="A0AAV9G540"/>
<dbReference type="Proteomes" id="UP001321760">
    <property type="component" value="Unassembled WGS sequence"/>
</dbReference>
<comment type="caution">
    <text evidence="2">The sequence shown here is derived from an EMBL/GenBank/DDBJ whole genome shotgun (WGS) entry which is preliminary data.</text>
</comment>
<dbReference type="Pfam" id="PF20150">
    <property type="entry name" value="2EXR"/>
    <property type="match status" value="1"/>
</dbReference>
<gene>
    <name evidence="2" type="ORF">QBC34DRAFT_444258</name>
</gene>
<sequence length="295" mass="35063">MAKFTLFSLLPFELRDQIWHDALPTQSPGSDRPPALYFYRLKPHWAPRVLTEGDPGYRAGEIDLGFYFHAETLAHDDDELDTQFDVPLLFVNREARRVTMKWIRDEGIQIRLRSDLPAETQTPVRANEKYIFYRTFNPQIDALYIPLERWESFCREPTDRLFEPDLHERTVDVHSDIISIAVPQSFLFDWTAMSWMAEMEPWFPNLKVMYVIIGEQPCLSAVGPWRWEVQGAESLPYFYWEQGNEDLEFRRRDQAVYDEELFDRLFEPAQNGLIEEVMHSDFKRFEVRPVMAVKR</sequence>
<feature type="domain" description="2EXR" evidence="1">
    <location>
        <begin position="4"/>
        <end position="129"/>
    </location>
</feature>
<evidence type="ECO:0000313" key="2">
    <source>
        <dbReference type="EMBL" id="KAK4442325.1"/>
    </source>
</evidence>
<evidence type="ECO:0000313" key="3">
    <source>
        <dbReference type="Proteomes" id="UP001321760"/>
    </source>
</evidence>
<dbReference type="InterPro" id="IPR045518">
    <property type="entry name" value="2EXR"/>
</dbReference>
<proteinExistence type="predicted"/>
<dbReference type="EMBL" id="MU866020">
    <property type="protein sequence ID" value="KAK4442325.1"/>
    <property type="molecule type" value="Genomic_DNA"/>
</dbReference>
<protein>
    <recommendedName>
        <fullName evidence="1">2EXR domain-containing protein</fullName>
    </recommendedName>
</protein>
<keyword evidence="3" id="KW-1185">Reference proteome</keyword>
<name>A0AAV9G540_9PEZI</name>
<reference evidence="2" key="2">
    <citation type="submission" date="2023-05" db="EMBL/GenBank/DDBJ databases">
        <authorList>
            <consortium name="Lawrence Berkeley National Laboratory"/>
            <person name="Steindorff A."/>
            <person name="Hensen N."/>
            <person name="Bonometti L."/>
            <person name="Westerberg I."/>
            <person name="Brannstrom I.O."/>
            <person name="Guillou S."/>
            <person name="Cros-Aarteil S."/>
            <person name="Calhoun S."/>
            <person name="Haridas S."/>
            <person name="Kuo A."/>
            <person name="Mondo S."/>
            <person name="Pangilinan J."/>
            <person name="Riley R."/>
            <person name="Labutti K."/>
            <person name="Andreopoulos B."/>
            <person name="Lipzen A."/>
            <person name="Chen C."/>
            <person name="Yanf M."/>
            <person name="Daum C."/>
            <person name="Ng V."/>
            <person name="Clum A."/>
            <person name="Ohm R."/>
            <person name="Martin F."/>
            <person name="Silar P."/>
            <person name="Natvig D."/>
            <person name="Lalanne C."/>
            <person name="Gautier V."/>
            <person name="Ament-Velasquez S.L."/>
            <person name="Kruys A."/>
            <person name="Hutchinson M.I."/>
            <person name="Powell A.J."/>
            <person name="Barry K."/>
            <person name="Miller A.N."/>
            <person name="Grigoriev I.V."/>
            <person name="Debuchy R."/>
            <person name="Gladieux P."/>
            <person name="Thoren M.H."/>
            <person name="Johannesson H."/>
        </authorList>
    </citation>
    <scope>NUCLEOTIDE SEQUENCE</scope>
    <source>
        <strain evidence="2">PSN243</strain>
    </source>
</reference>
<evidence type="ECO:0000259" key="1">
    <source>
        <dbReference type="Pfam" id="PF20150"/>
    </source>
</evidence>
<organism evidence="2 3">
    <name type="scientific">Podospora aff. communis PSN243</name>
    <dbReference type="NCBI Taxonomy" id="3040156"/>
    <lineage>
        <taxon>Eukaryota</taxon>
        <taxon>Fungi</taxon>
        <taxon>Dikarya</taxon>
        <taxon>Ascomycota</taxon>
        <taxon>Pezizomycotina</taxon>
        <taxon>Sordariomycetes</taxon>
        <taxon>Sordariomycetidae</taxon>
        <taxon>Sordariales</taxon>
        <taxon>Podosporaceae</taxon>
        <taxon>Podospora</taxon>
    </lineage>
</organism>